<accession>A0A2I3T9B7</accession>
<dbReference type="InterPro" id="IPR003172">
    <property type="entry name" value="ML_dom"/>
</dbReference>
<dbReference type="PANTHER" id="PTHR17357">
    <property type="entry name" value="GM2 GANGLIOSIDE ACTIVATOR PROTEIN"/>
    <property type="match status" value="1"/>
</dbReference>
<dbReference type="InterPro" id="IPR036846">
    <property type="entry name" value="GM2-AP_sf"/>
</dbReference>
<reference evidence="16" key="3">
    <citation type="submission" date="2025-09" db="UniProtKB">
        <authorList>
            <consortium name="Ensembl"/>
        </authorList>
    </citation>
    <scope>IDENTIFICATION</scope>
</reference>
<keyword evidence="8" id="KW-0458">Lysosome</keyword>
<keyword evidence="7" id="KW-0325">Glycoprotein</keyword>
<dbReference type="GO" id="GO:0050885">
    <property type="term" value="P:neuromuscular process controlling balance"/>
    <property type="evidence" value="ECO:0007669"/>
    <property type="project" value="Ensembl"/>
</dbReference>
<reference evidence="16" key="2">
    <citation type="submission" date="2025-08" db="UniProtKB">
        <authorList>
            <consortium name="Ensembl"/>
        </authorList>
    </citation>
    <scope>IDENTIFICATION</scope>
</reference>
<evidence type="ECO:0000256" key="5">
    <source>
        <dbReference type="ARBA" id="ARBA00023098"/>
    </source>
</evidence>
<gene>
    <name evidence="16 18" type="primary">GM2A</name>
</gene>
<proteinExistence type="predicted"/>
<dbReference type="InterPro" id="IPR028996">
    <property type="entry name" value="GM2-AP"/>
</dbReference>
<keyword evidence="6" id="KW-1015">Disulfide bond</keyword>
<dbReference type="Pfam" id="PF02221">
    <property type="entry name" value="E1_DerP2_DerF2"/>
    <property type="match status" value="1"/>
</dbReference>
<dbReference type="Proteomes" id="UP000002277">
    <property type="component" value="Chromosome 5"/>
</dbReference>
<dbReference type="GO" id="GO:0008047">
    <property type="term" value="F:enzyme activator activity"/>
    <property type="evidence" value="ECO:0007669"/>
    <property type="project" value="Ensembl"/>
</dbReference>
<evidence type="ECO:0000256" key="12">
    <source>
        <dbReference type="ARBA" id="ARBA00076844"/>
    </source>
</evidence>
<comment type="subcellular location">
    <subcellularLocation>
        <location evidence="1">Lysosome</location>
    </subcellularLocation>
</comment>
<sequence length="194" mass="21169">MSVLFLSELITCPLRVGFQMLLDFPLCFPSQLSSFSWDNCDEGKDPAVIRSLTLEPDPIIVPGNVTLSVVGSTSVPLSSPLKVDLVLEKEVAGLWIKIPCTDYIGSCTFEHFCDVLDMLIPTGEPCPEPLRTYGLPCHCPFKEGTYSLPKSEFVVPDLELPSWLTTGNYRIESVLSSGGKRLGCIKIAASLKGI</sequence>
<evidence type="ECO:0000256" key="6">
    <source>
        <dbReference type="ARBA" id="ARBA00023157"/>
    </source>
</evidence>
<keyword evidence="2" id="KW-0732">Signal</keyword>
<dbReference type="VGNC" id="VGNC:11953">
    <property type="gene designation" value="GM2A"/>
</dbReference>
<evidence type="ECO:0000259" key="15">
    <source>
        <dbReference type="SMART" id="SM00737"/>
    </source>
</evidence>
<dbReference type="GO" id="GO:0004563">
    <property type="term" value="F:beta-N-acetylhexosaminidase activity"/>
    <property type="evidence" value="ECO:0007669"/>
    <property type="project" value="Ensembl"/>
</dbReference>
<dbReference type="GO" id="GO:0006689">
    <property type="term" value="P:ganglioside catabolic process"/>
    <property type="evidence" value="ECO:0007669"/>
    <property type="project" value="Ensembl"/>
</dbReference>
<dbReference type="GO" id="GO:0009313">
    <property type="term" value="P:oligosaccharide catabolic process"/>
    <property type="evidence" value="ECO:0007669"/>
    <property type="project" value="Ensembl"/>
</dbReference>
<dbReference type="PANTHER" id="PTHR17357:SF0">
    <property type="entry name" value="GANGLIOSIDE GM2 ACTIVATOR"/>
    <property type="match status" value="1"/>
</dbReference>
<evidence type="ECO:0000256" key="2">
    <source>
        <dbReference type="ARBA" id="ARBA00022729"/>
    </source>
</evidence>
<dbReference type="CDD" id="cd00258">
    <property type="entry name" value="GM2-AP"/>
    <property type="match status" value="1"/>
</dbReference>
<dbReference type="Gene3D" id="2.70.220.10">
    <property type="entry name" value="Ganglioside GM2 activator"/>
    <property type="match status" value="1"/>
</dbReference>
<evidence type="ECO:0000256" key="9">
    <source>
        <dbReference type="ARBA" id="ARBA00034049"/>
    </source>
</evidence>
<reference evidence="16 17" key="1">
    <citation type="journal article" date="2005" name="Nature">
        <title>Initial sequence of the chimpanzee genome and comparison with the human genome.</title>
        <authorList>
            <consortium name="Chimpanzee sequencing and analysis consortium"/>
        </authorList>
    </citation>
    <scope>NUCLEOTIDE SEQUENCE [LARGE SCALE GENOMIC DNA]</scope>
</reference>
<dbReference type="FunCoup" id="A0A2I3T9B7">
    <property type="interactions" value="577"/>
</dbReference>
<dbReference type="GeneTree" id="ENSGT00390000003288"/>
<dbReference type="GO" id="GO:0005764">
    <property type="term" value="C:lysosome"/>
    <property type="evidence" value="ECO:0007669"/>
    <property type="project" value="UniProtKB-SubCell"/>
</dbReference>
<keyword evidence="17" id="KW-1185">Reference proteome</keyword>
<evidence type="ECO:0000256" key="7">
    <source>
        <dbReference type="ARBA" id="ARBA00023180"/>
    </source>
</evidence>
<evidence type="ECO:0000256" key="4">
    <source>
        <dbReference type="ARBA" id="ARBA00022919"/>
    </source>
</evidence>
<dbReference type="OMA" id="WENCGPP"/>
<keyword evidence="4" id="KW-0746">Sphingolipid metabolism</keyword>
<protein>
    <recommendedName>
        <fullName evidence="11">Ganglioside GM2 activator</fullName>
    </recommendedName>
    <alternativeName>
        <fullName evidence="12">Cerebroside sulfate activator protein</fullName>
    </alternativeName>
    <alternativeName>
        <fullName evidence="13">GM2-AP</fullName>
    </alternativeName>
    <alternativeName>
        <fullName evidence="14">Sphingolipid activator protein 3</fullName>
    </alternativeName>
</protein>
<keyword evidence="3" id="KW-0378">Hydrolase</keyword>
<dbReference type="GO" id="GO:0007611">
    <property type="term" value="P:learning or memory"/>
    <property type="evidence" value="ECO:0007669"/>
    <property type="project" value="Ensembl"/>
</dbReference>
<evidence type="ECO:0000256" key="13">
    <source>
        <dbReference type="ARBA" id="ARBA00078772"/>
    </source>
</evidence>
<evidence type="ECO:0000256" key="3">
    <source>
        <dbReference type="ARBA" id="ARBA00022801"/>
    </source>
</evidence>
<evidence type="ECO:0000313" key="17">
    <source>
        <dbReference type="Proteomes" id="UP000002277"/>
    </source>
</evidence>
<evidence type="ECO:0000313" key="18">
    <source>
        <dbReference type="VGNC" id="VGNC:11953"/>
    </source>
</evidence>
<feature type="domain" description="MD-2-related lipid-recognition" evidence="15">
    <location>
        <begin position="37"/>
        <end position="189"/>
    </location>
</feature>
<evidence type="ECO:0000256" key="14">
    <source>
        <dbReference type="ARBA" id="ARBA00083925"/>
    </source>
</evidence>
<dbReference type="Ensembl" id="ENSPTRT00000085696.1">
    <property type="protein sequence ID" value="ENSPTRP00000085826.1"/>
    <property type="gene ID" value="ENSPTRG00000017431.5"/>
</dbReference>
<dbReference type="Bgee" id="ENSPTRG00000017431">
    <property type="expression patterns" value="Expressed in dorsolateral prefrontal cortex and 22 other cell types or tissues"/>
</dbReference>
<dbReference type="GO" id="GO:0005829">
    <property type="term" value="C:cytosol"/>
    <property type="evidence" value="ECO:0007669"/>
    <property type="project" value="Ensembl"/>
</dbReference>
<evidence type="ECO:0000256" key="1">
    <source>
        <dbReference type="ARBA" id="ARBA00004371"/>
    </source>
</evidence>
<dbReference type="GO" id="GO:0019915">
    <property type="term" value="P:lipid storage"/>
    <property type="evidence" value="ECO:0007669"/>
    <property type="project" value="Ensembl"/>
</dbReference>
<name>A0A2I3T9B7_PANTR</name>
<dbReference type="InParanoid" id="A0A2I3T9B7"/>
<evidence type="ECO:0000313" key="16">
    <source>
        <dbReference type="Ensembl" id="ENSPTRP00000085826.1"/>
    </source>
</evidence>
<comment type="catalytic activity">
    <reaction evidence="9">
        <text>cholesterol(in) = cholesterol(out)</text>
        <dbReference type="Rhea" id="RHEA:39747"/>
        <dbReference type="ChEBI" id="CHEBI:16113"/>
    </reaction>
</comment>
<evidence type="ECO:0000256" key="10">
    <source>
        <dbReference type="ARBA" id="ARBA00056463"/>
    </source>
</evidence>
<dbReference type="GO" id="GO:0016020">
    <property type="term" value="C:membrane"/>
    <property type="evidence" value="ECO:0007669"/>
    <property type="project" value="GOC"/>
</dbReference>
<dbReference type="SUPFAM" id="SSF63707">
    <property type="entry name" value="Ganglioside M2 (gm2) activator"/>
    <property type="match status" value="1"/>
</dbReference>
<keyword evidence="5" id="KW-0443">Lipid metabolism</keyword>
<dbReference type="FunFam" id="2.70.220.10:FF:000001">
    <property type="entry name" value="GM2 ganglioside activator protein"/>
    <property type="match status" value="1"/>
</dbReference>
<dbReference type="EMBL" id="AACZ04059116">
    <property type="status" value="NOT_ANNOTATED_CDS"/>
    <property type="molecule type" value="Genomic_DNA"/>
</dbReference>
<organism evidence="16 17">
    <name type="scientific">Pan troglodytes</name>
    <name type="common">Chimpanzee</name>
    <dbReference type="NCBI Taxonomy" id="9598"/>
    <lineage>
        <taxon>Eukaryota</taxon>
        <taxon>Metazoa</taxon>
        <taxon>Chordata</taxon>
        <taxon>Craniata</taxon>
        <taxon>Vertebrata</taxon>
        <taxon>Euteleostomi</taxon>
        <taxon>Mammalia</taxon>
        <taxon>Eutheria</taxon>
        <taxon>Euarchontoglires</taxon>
        <taxon>Primates</taxon>
        <taxon>Haplorrhini</taxon>
        <taxon>Catarrhini</taxon>
        <taxon>Hominidae</taxon>
        <taxon>Pan</taxon>
    </lineage>
</organism>
<dbReference type="SMART" id="SM00737">
    <property type="entry name" value="ML"/>
    <property type="match status" value="1"/>
</dbReference>
<comment type="function">
    <text evidence="10">The large binding pocket can accommodate several single chain phospholipids and fatty acids, GM2A also exhibits some calcium-independent phospholipase activity. Binds gangliosides and stimulates ganglioside GM2 degradation. It stimulates only the breakdown of ganglioside GM2 and glycolipid GA2 by beta-hexosaminidase A. It extracts single GM2 molecules from membranes and presents them in soluble form to beta-hexosaminidase A for cleavage of N-acetyl-D-galactosamine and conversion to GM3. Has cholesterol transfer activity.</text>
</comment>
<evidence type="ECO:0000256" key="11">
    <source>
        <dbReference type="ARBA" id="ARBA00067188"/>
    </source>
</evidence>
<dbReference type="AlphaFoldDB" id="A0A2I3T9B7"/>
<evidence type="ECO:0000256" key="8">
    <source>
        <dbReference type="ARBA" id="ARBA00023228"/>
    </source>
</evidence>